<sequence>MSHGDFIFNRSSLTKRMIRHLLDSTRNVNKSSGTFNDEEENPTKTAQVPRVLFVVVIILIILLFIFIALRIYMYMKRNQRRRILEETRRKMGEAIITAGSVTQATLTTSKANSTQQKSGCPESNELKQFTRKGPLVMQAILSGEVKHALDNSQSKSIREPLQFDPSHNEIVYIGTDVDRIIGKSVQGSNELVEESTTSKDRVKSSEKVKVHGLRCSRECVTQSELHRSEMPLRLEKTAQSLSGEWAEPPRQSNNSYIHTAKTNPRFSGEKVHLPSSKEDQFRTNKTQKLRHNSNLTKPKPSAPVVGNHRKSSLASNNRAQESRVAQGEKGKAISSVNLLARTPPSERELKVGSVNMSKEKGYLEKTTKEKTEITSKKSKKDAFRTPSLHATQDEDETSTIRRPLTDELKPSPVFSELSSGTQNERHDNGGVDELE</sequence>
<evidence type="ECO:0000256" key="2">
    <source>
        <dbReference type="SAM" id="Phobius"/>
    </source>
</evidence>
<proteinExistence type="predicted"/>
<keyword evidence="2" id="KW-1133">Transmembrane helix</keyword>
<organism evidence="3 4">
    <name type="scientific">Necator americanus</name>
    <name type="common">Human hookworm</name>
    <dbReference type="NCBI Taxonomy" id="51031"/>
    <lineage>
        <taxon>Eukaryota</taxon>
        <taxon>Metazoa</taxon>
        <taxon>Ecdysozoa</taxon>
        <taxon>Nematoda</taxon>
        <taxon>Chromadorea</taxon>
        <taxon>Rhabditida</taxon>
        <taxon>Rhabditina</taxon>
        <taxon>Rhabditomorpha</taxon>
        <taxon>Strongyloidea</taxon>
        <taxon>Ancylostomatidae</taxon>
        <taxon>Bunostominae</taxon>
        <taxon>Necator</taxon>
    </lineage>
</organism>
<evidence type="ECO:0000256" key="1">
    <source>
        <dbReference type="SAM" id="MobiDB-lite"/>
    </source>
</evidence>
<dbReference type="Proteomes" id="UP001303046">
    <property type="component" value="Unassembled WGS sequence"/>
</dbReference>
<protein>
    <submittedName>
        <fullName evidence="3">Uncharacterized protein</fullName>
    </submittedName>
</protein>
<feature type="compositionally biased region" description="Basic and acidic residues" evidence="1">
    <location>
        <begin position="357"/>
        <end position="383"/>
    </location>
</feature>
<accession>A0ABR1CK18</accession>
<name>A0ABR1CK18_NECAM</name>
<keyword evidence="2" id="KW-0472">Membrane</keyword>
<keyword evidence="4" id="KW-1185">Reference proteome</keyword>
<gene>
    <name evidence="3" type="primary">Necator_chrII.g8432</name>
    <name evidence="3" type="ORF">RB195_020638</name>
</gene>
<comment type="caution">
    <text evidence="3">The sequence shown here is derived from an EMBL/GenBank/DDBJ whole genome shotgun (WGS) entry which is preliminary data.</text>
</comment>
<keyword evidence="2" id="KW-0812">Transmembrane</keyword>
<evidence type="ECO:0000313" key="4">
    <source>
        <dbReference type="Proteomes" id="UP001303046"/>
    </source>
</evidence>
<feature type="compositionally biased region" description="Polar residues" evidence="1">
    <location>
        <begin position="250"/>
        <end position="265"/>
    </location>
</feature>
<feature type="compositionally biased region" description="Basic and acidic residues" evidence="1">
    <location>
        <begin position="267"/>
        <end position="282"/>
    </location>
</feature>
<feature type="transmembrane region" description="Helical" evidence="2">
    <location>
        <begin position="51"/>
        <end position="72"/>
    </location>
</feature>
<evidence type="ECO:0000313" key="3">
    <source>
        <dbReference type="EMBL" id="KAK6738644.1"/>
    </source>
</evidence>
<feature type="region of interest" description="Disordered" evidence="1">
    <location>
        <begin position="241"/>
        <end position="435"/>
    </location>
</feature>
<dbReference type="EMBL" id="JAVFWL010000002">
    <property type="protein sequence ID" value="KAK6738644.1"/>
    <property type="molecule type" value="Genomic_DNA"/>
</dbReference>
<reference evidence="3 4" key="1">
    <citation type="submission" date="2023-08" db="EMBL/GenBank/DDBJ databases">
        <title>A Necator americanus chromosomal reference genome.</title>
        <authorList>
            <person name="Ilik V."/>
            <person name="Petrzelkova K.J."/>
            <person name="Pardy F."/>
            <person name="Fuh T."/>
            <person name="Niatou-Singa F.S."/>
            <person name="Gouil Q."/>
            <person name="Baker L."/>
            <person name="Ritchie M.E."/>
            <person name="Jex A.R."/>
            <person name="Gazzola D."/>
            <person name="Li H."/>
            <person name="Toshio Fujiwara R."/>
            <person name="Zhan B."/>
            <person name="Aroian R.V."/>
            <person name="Pafco B."/>
            <person name="Schwarz E.M."/>
        </authorList>
    </citation>
    <scope>NUCLEOTIDE SEQUENCE [LARGE SCALE GENOMIC DNA]</scope>
    <source>
        <strain evidence="3 4">Aroian</strain>
        <tissue evidence="3">Whole animal</tissue>
    </source>
</reference>